<dbReference type="Pfam" id="PF10079">
    <property type="entry name" value="Rossmann-like_BshC"/>
    <property type="match status" value="1"/>
</dbReference>
<accession>A0A0H5DRN9</accession>
<protein>
    <recommendedName>
        <fullName evidence="5">Cysteine ligase BshC</fullName>
    </recommendedName>
</protein>
<feature type="domain" description="Bacillithiol biosynthesis BshC N-terminal Rossmann-like" evidence="1">
    <location>
        <begin position="19"/>
        <end position="348"/>
    </location>
</feature>
<gene>
    <name evidence="3" type="ORF">ELAC_1034</name>
</gene>
<dbReference type="Proteomes" id="UP000220251">
    <property type="component" value="Unassembled WGS sequence"/>
</dbReference>
<dbReference type="OrthoDB" id="9765151at2"/>
<evidence type="ECO:0000313" key="3">
    <source>
        <dbReference type="EMBL" id="CRX38379.1"/>
    </source>
</evidence>
<proteinExistence type="predicted"/>
<evidence type="ECO:0000313" key="4">
    <source>
        <dbReference type="Proteomes" id="UP000220251"/>
    </source>
</evidence>
<reference evidence="4" key="1">
    <citation type="submission" date="2015-06" db="EMBL/GenBank/DDBJ databases">
        <authorList>
            <person name="Bertelli C."/>
        </authorList>
    </citation>
    <scope>NUCLEOTIDE SEQUENCE [LARGE SCALE GENOMIC DNA]</scope>
    <source>
        <strain evidence="4">CRIB-30</strain>
    </source>
</reference>
<dbReference type="Pfam" id="PF24850">
    <property type="entry name" value="CC_BshC"/>
    <property type="match status" value="1"/>
</dbReference>
<dbReference type="InterPro" id="IPR055399">
    <property type="entry name" value="CC_BshC"/>
</dbReference>
<organism evidence="3 4">
    <name type="scientific">Estrella lausannensis</name>
    <dbReference type="NCBI Taxonomy" id="483423"/>
    <lineage>
        <taxon>Bacteria</taxon>
        <taxon>Pseudomonadati</taxon>
        <taxon>Chlamydiota</taxon>
        <taxon>Chlamydiia</taxon>
        <taxon>Parachlamydiales</taxon>
        <taxon>Candidatus Criblamydiaceae</taxon>
        <taxon>Estrella</taxon>
    </lineage>
</organism>
<dbReference type="RefSeq" id="WP_098038239.1">
    <property type="nucleotide sequence ID" value="NZ_CWGJ01000012.1"/>
</dbReference>
<feature type="domain" description="Bacillithiol biosynthesis BshC C-terminal coiled-coil" evidence="2">
    <location>
        <begin position="395"/>
        <end position="446"/>
    </location>
</feature>
<name>A0A0H5DRN9_9BACT</name>
<evidence type="ECO:0008006" key="5">
    <source>
        <dbReference type="Google" id="ProtNLM"/>
    </source>
</evidence>
<dbReference type="InterPro" id="IPR055398">
    <property type="entry name" value="Rossmann-like_BshC"/>
</dbReference>
<dbReference type="EMBL" id="CWGJ01000012">
    <property type="protein sequence ID" value="CRX38379.1"/>
    <property type="molecule type" value="Genomic_DNA"/>
</dbReference>
<evidence type="ECO:0000259" key="1">
    <source>
        <dbReference type="Pfam" id="PF10079"/>
    </source>
</evidence>
<keyword evidence="4" id="KW-1185">Reference proteome</keyword>
<dbReference type="AlphaFoldDB" id="A0A0H5DRN9"/>
<evidence type="ECO:0000259" key="2">
    <source>
        <dbReference type="Pfam" id="PF24850"/>
    </source>
</evidence>
<sequence>MVEEPVDTARIYIPAESDALYEEAPLSPGGFVRAAARNRHLPYQREALVKALIDYNQQIGNDFAAKDAALTLLQPDVQAVVTGQQPGFMGGPCYTILKAISALSIARRYDAPAIFWIASEDHDLDEAASTLSVDEAGNLKKYRLDHLIRGVALEDIRLGERGFEIVEAFLKEMRVPFELPANPSYSGTIATFLSRLFKGTGLIFIEPKYLKTLCTPFFKKEITETEHVRALFQKEKDSLAPLGGDLPFPKEGETSLFLRSDSGKRERIHWVENRFSAGGRKISEEELVAIAEKDPARISSSVMSRPVMAAQVIPTAAAVLGPGELNYFLGLKNYFRFHGVSMPWLVPRISSTFIFREDAELLKGHGVDPVKFIQFRGRGQEQIAMLKESGISGKAINRIQNLLTPHGKMQERVLNWFTFQSKYSGNLLMDLLDKLDPEDMRHRLLYI</sequence>